<gene>
    <name evidence="7" type="ORF">GNZ13_46930</name>
</gene>
<dbReference type="RefSeq" id="WP_172177895.1">
    <property type="nucleotide sequence ID" value="NZ_WOEZ01000289.1"/>
</dbReference>
<feature type="transmembrane region" description="Helical" evidence="6">
    <location>
        <begin position="448"/>
        <end position="467"/>
    </location>
</feature>
<keyword evidence="4 6" id="KW-1133">Transmembrane helix</keyword>
<evidence type="ECO:0000256" key="5">
    <source>
        <dbReference type="ARBA" id="ARBA00023136"/>
    </source>
</evidence>
<accession>A0A972NY05</accession>
<feature type="transmembrane region" description="Helical" evidence="6">
    <location>
        <begin position="473"/>
        <end position="491"/>
    </location>
</feature>
<evidence type="ECO:0000256" key="3">
    <source>
        <dbReference type="ARBA" id="ARBA00022692"/>
    </source>
</evidence>
<reference evidence="7 8" key="1">
    <citation type="submission" date="2019-11" db="EMBL/GenBank/DDBJ databases">
        <title>Metabolism of dissolved organic matter in forest soils.</title>
        <authorList>
            <person name="Cyle K.T."/>
            <person name="Wilhelm R.C."/>
            <person name="Martinez C.E."/>
        </authorList>
    </citation>
    <scope>NUCLEOTIDE SEQUENCE [LARGE SCALE GENOMIC DNA]</scope>
    <source>
        <strain evidence="7 8">5N</strain>
    </source>
</reference>
<comment type="subcellular location">
    <subcellularLocation>
        <location evidence="1">Cell membrane</location>
        <topology evidence="1">Multi-pass membrane protein</topology>
    </subcellularLocation>
</comment>
<dbReference type="Pfam" id="PF04632">
    <property type="entry name" value="FUSC"/>
    <property type="match status" value="1"/>
</dbReference>
<feature type="transmembrane region" description="Helical" evidence="6">
    <location>
        <begin position="524"/>
        <end position="546"/>
    </location>
</feature>
<keyword evidence="3 6" id="KW-0812">Transmembrane</keyword>
<comment type="caution">
    <text evidence="7">The sequence shown here is derived from an EMBL/GenBank/DDBJ whole genome shotgun (WGS) entry which is preliminary data.</text>
</comment>
<feature type="transmembrane region" description="Helical" evidence="6">
    <location>
        <begin position="106"/>
        <end position="123"/>
    </location>
</feature>
<feature type="transmembrane region" description="Helical" evidence="6">
    <location>
        <begin position="496"/>
        <end position="512"/>
    </location>
</feature>
<evidence type="ECO:0000313" key="7">
    <source>
        <dbReference type="EMBL" id="NPT61866.1"/>
    </source>
</evidence>
<dbReference type="InterPro" id="IPR006726">
    <property type="entry name" value="PHBA_efflux_AaeB/fusaric-R"/>
</dbReference>
<name>A0A972NY05_9BURK</name>
<dbReference type="GO" id="GO:0022857">
    <property type="term" value="F:transmembrane transporter activity"/>
    <property type="evidence" value="ECO:0007669"/>
    <property type="project" value="InterPro"/>
</dbReference>
<organism evidence="7 8">
    <name type="scientific">Paraburkholderia elongata</name>
    <dbReference type="NCBI Taxonomy" id="2675747"/>
    <lineage>
        <taxon>Bacteria</taxon>
        <taxon>Pseudomonadati</taxon>
        <taxon>Pseudomonadota</taxon>
        <taxon>Betaproteobacteria</taxon>
        <taxon>Burkholderiales</taxon>
        <taxon>Burkholderiaceae</taxon>
        <taxon>Paraburkholderia</taxon>
    </lineage>
</organism>
<sequence length="735" mass="79869">MNARASLTAKLMSASTWRDALLDWSRTDGLTWIYILKAAGAALLSLGIAMKLELPQPRTAMMTVFLVMQPQSGIVLAKSFYRIAGTLVGSLVTIVLIALFAQEPTLFLLSVSVWVGICTFGAARNRNFRSYGFVLAGYTAALVGIPAAQHPDGAFIAAVTRVTEVTLGIVCAGTVSALVFPQYTGDTLRTVVRARYARFAKFVADTLAGRADRAGAEQTHTHFVADVVGLEALRSFAVFEDPRTRMRSGRLSRLNTEFMNASTRFHSLHQLMNRIRANGQHEVIDAIAPYLREVSPLLLKKNGEPVRNAADAEHAAAQLQAFKESLPRRIGETRTALESHTRVALLDFDTAAEMLYRFVADMHTYALTYASLSADLHERERTEARYVPRTNTTAAGVAGLRATLVMLALAAFWISTAWTSGGTAVLNAAPTCALVASMPQPAKTASQMAGGTVFAAVAGFIAMFFVYPRIDGYVMLCAALVPFLLVGMLIATRPGWAGYGIGYCLFFSFLAGPDNFIHYDPSSFINDAIALIVSMLVTAVACAVLLPPASPWQRNRLLRSLLRQVAAACTERLGRARRSLESGTRDLMHQANALTTDRPDVQAQMLGWMFTVLEVGHAAIDLRTELANLPDNACYAPSAAWRREIQRMLEALAALFGTPTRERLVASREATSTSIDAALQMLDAAATPREDRHQLQRTLSYLHFIRTALLDPRSPLNISMPGMPASHPKGANTAA</sequence>
<feature type="transmembrane region" description="Helical" evidence="6">
    <location>
        <begin position="31"/>
        <end position="52"/>
    </location>
</feature>
<feature type="transmembrane region" description="Helical" evidence="6">
    <location>
        <begin position="154"/>
        <end position="180"/>
    </location>
</feature>
<evidence type="ECO:0000256" key="2">
    <source>
        <dbReference type="ARBA" id="ARBA00022475"/>
    </source>
</evidence>
<keyword evidence="2" id="KW-1003">Cell membrane</keyword>
<proteinExistence type="predicted"/>
<dbReference type="PANTHER" id="PTHR30509">
    <property type="entry name" value="P-HYDROXYBENZOIC ACID EFFLUX PUMP SUBUNIT-RELATED"/>
    <property type="match status" value="1"/>
</dbReference>
<dbReference type="EMBL" id="WOEZ01000289">
    <property type="protein sequence ID" value="NPT61866.1"/>
    <property type="molecule type" value="Genomic_DNA"/>
</dbReference>
<keyword evidence="5 6" id="KW-0472">Membrane</keyword>
<dbReference type="Proteomes" id="UP000655523">
    <property type="component" value="Unassembled WGS sequence"/>
</dbReference>
<dbReference type="PANTHER" id="PTHR30509:SF40">
    <property type="entry name" value="BLR3852 PROTEIN"/>
    <property type="match status" value="1"/>
</dbReference>
<feature type="transmembrane region" description="Helical" evidence="6">
    <location>
        <begin position="80"/>
        <end position="100"/>
    </location>
</feature>
<dbReference type="GO" id="GO:0005886">
    <property type="term" value="C:plasma membrane"/>
    <property type="evidence" value="ECO:0007669"/>
    <property type="project" value="UniProtKB-SubCell"/>
</dbReference>
<dbReference type="AlphaFoldDB" id="A0A972NY05"/>
<evidence type="ECO:0000256" key="1">
    <source>
        <dbReference type="ARBA" id="ARBA00004651"/>
    </source>
</evidence>
<protein>
    <submittedName>
        <fullName evidence="7">FUSC family protein</fullName>
    </submittedName>
</protein>
<evidence type="ECO:0000256" key="4">
    <source>
        <dbReference type="ARBA" id="ARBA00022989"/>
    </source>
</evidence>
<feature type="transmembrane region" description="Helical" evidence="6">
    <location>
        <begin position="130"/>
        <end position="148"/>
    </location>
</feature>
<evidence type="ECO:0000256" key="6">
    <source>
        <dbReference type="SAM" id="Phobius"/>
    </source>
</evidence>
<evidence type="ECO:0000313" key="8">
    <source>
        <dbReference type="Proteomes" id="UP000655523"/>
    </source>
</evidence>
<feature type="transmembrane region" description="Helical" evidence="6">
    <location>
        <begin position="394"/>
        <end position="414"/>
    </location>
</feature>
<keyword evidence="8" id="KW-1185">Reference proteome</keyword>